<dbReference type="EMBL" id="KL363189">
    <property type="protein sequence ID" value="KFD57398.1"/>
    <property type="molecule type" value="Genomic_DNA"/>
</dbReference>
<keyword evidence="6" id="KW-0805">Transcription regulation</keyword>
<keyword evidence="3" id="KW-0677">Repeat</keyword>
<accession>A0A085MJK2</accession>
<evidence type="ECO:0000256" key="9">
    <source>
        <dbReference type="ARBA" id="ARBA00023242"/>
    </source>
</evidence>
<comment type="subcellular location">
    <subcellularLocation>
        <location evidence="1">Nucleus</location>
    </subcellularLocation>
</comment>
<dbReference type="InterPro" id="IPR013087">
    <property type="entry name" value="Znf_C2H2_type"/>
</dbReference>
<evidence type="ECO:0000313" key="16">
    <source>
        <dbReference type="Proteomes" id="UP000030764"/>
    </source>
</evidence>
<keyword evidence="11" id="KW-0175">Coiled coil</keyword>
<dbReference type="InterPro" id="IPR036236">
    <property type="entry name" value="Znf_C2H2_sf"/>
</dbReference>
<dbReference type="InterPro" id="IPR050331">
    <property type="entry name" value="Zinc_finger"/>
</dbReference>
<keyword evidence="8" id="KW-0804">Transcription</keyword>
<feature type="compositionally biased region" description="Acidic residues" evidence="12">
    <location>
        <begin position="26"/>
        <end position="36"/>
    </location>
</feature>
<protein>
    <recommendedName>
        <fullName evidence="13">C2H2-type domain-containing protein</fullName>
    </recommendedName>
</protein>
<dbReference type="GO" id="GO:0000122">
    <property type="term" value="P:negative regulation of transcription by RNA polymerase II"/>
    <property type="evidence" value="ECO:0007669"/>
    <property type="project" value="UniProtKB-ARBA"/>
</dbReference>
<proteinExistence type="predicted"/>
<keyword evidence="16" id="KW-1185">Reference proteome</keyword>
<dbReference type="AlphaFoldDB" id="A0A085MJK2"/>
<evidence type="ECO:0000256" key="12">
    <source>
        <dbReference type="SAM" id="MobiDB-lite"/>
    </source>
</evidence>
<feature type="domain" description="C2H2-type" evidence="13">
    <location>
        <begin position="167"/>
        <end position="194"/>
    </location>
</feature>
<dbReference type="EMBL" id="KL367476">
    <property type="protein sequence ID" value="KFD72789.1"/>
    <property type="molecule type" value="Genomic_DNA"/>
</dbReference>
<feature type="coiled-coil region" evidence="11">
    <location>
        <begin position="274"/>
        <end position="308"/>
    </location>
</feature>
<keyword evidence="4 10" id="KW-0863">Zinc-finger</keyword>
<dbReference type="FunFam" id="3.30.160.60:FF:001513">
    <property type="entry name" value="Zinc finger, C2H2 type"/>
    <property type="match status" value="1"/>
</dbReference>
<dbReference type="Proteomes" id="UP000030764">
    <property type="component" value="Unassembled WGS sequence"/>
</dbReference>
<feature type="domain" description="C2H2-type" evidence="13">
    <location>
        <begin position="111"/>
        <end position="138"/>
    </location>
</feature>
<evidence type="ECO:0000259" key="13">
    <source>
        <dbReference type="PROSITE" id="PS50157"/>
    </source>
</evidence>
<name>A0A085MJK2_9BILA</name>
<dbReference type="PANTHER" id="PTHR16515:SF66">
    <property type="entry name" value="C2H2-TYPE DOMAIN-CONTAINING PROTEIN"/>
    <property type="match status" value="1"/>
</dbReference>
<keyword evidence="9" id="KW-0539">Nucleus</keyword>
<dbReference type="GO" id="GO:0008270">
    <property type="term" value="F:zinc ion binding"/>
    <property type="evidence" value="ECO:0007669"/>
    <property type="project" value="UniProtKB-KW"/>
</dbReference>
<evidence type="ECO:0000313" key="14">
    <source>
        <dbReference type="EMBL" id="KFD57398.1"/>
    </source>
</evidence>
<keyword evidence="5" id="KW-0862">Zinc</keyword>
<evidence type="ECO:0000256" key="2">
    <source>
        <dbReference type="ARBA" id="ARBA00022723"/>
    </source>
</evidence>
<evidence type="ECO:0000313" key="15">
    <source>
        <dbReference type="EMBL" id="KFD72789.1"/>
    </source>
</evidence>
<dbReference type="PROSITE" id="PS00028">
    <property type="entry name" value="ZINC_FINGER_C2H2_1"/>
    <property type="match status" value="4"/>
</dbReference>
<evidence type="ECO:0000256" key="8">
    <source>
        <dbReference type="ARBA" id="ARBA00023163"/>
    </source>
</evidence>
<dbReference type="Pfam" id="PF00096">
    <property type="entry name" value="zf-C2H2"/>
    <property type="match status" value="3"/>
</dbReference>
<feature type="domain" description="C2H2-type" evidence="13">
    <location>
        <begin position="139"/>
        <end position="166"/>
    </location>
</feature>
<feature type="region of interest" description="Disordered" evidence="12">
    <location>
        <begin position="209"/>
        <end position="243"/>
    </location>
</feature>
<dbReference type="PROSITE" id="PS50157">
    <property type="entry name" value="ZINC_FINGER_C2H2_2"/>
    <property type="match status" value="4"/>
</dbReference>
<dbReference type="GO" id="GO:0005634">
    <property type="term" value="C:nucleus"/>
    <property type="evidence" value="ECO:0007669"/>
    <property type="project" value="UniProtKB-SubCell"/>
</dbReference>
<dbReference type="GO" id="GO:0003677">
    <property type="term" value="F:DNA binding"/>
    <property type="evidence" value="ECO:0007669"/>
    <property type="project" value="UniProtKB-KW"/>
</dbReference>
<dbReference type="Gene3D" id="3.30.160.60">
    <property type="entry name" value="Classic Zinc Finger"/>
    <property type="match status" value="3"/>
</dbReference>
<evidence type="ECO:0000256" key="3">
    <source>
        <dbReference type="ARBA" id="ARBA00022737"/>
    </source>
</evidence>
<evidence type="ECO:0000256" key="5">
    <source>
        <dbReference type="ARBA" id="ARBA00022833"/>
    </source>
</evidence>
<evidence type="ECO:0000256" key="1">
    <source>
        <dbReference type="ARBA" id="ARBA00004123"/>
    </source>
</evidence>
<dbReference type="FunFam" id="3.30.160.60:FF:000446">
    <property type="entry name" value="Zinc finger protein"/>
    <property type="match status" value="1"/>
</dbReference>
<gene>
    <name evidence="14" type="ORF">M513_01909</name>
    <name evidence="15" type="ORF">M514_01909</name>
</gene>
<evidence type="ECO:0000256" key="4">
    <source>
        <dbReference type="ARBA" id="ARBA00022771"/>
    </source>
</evidence>
<evidence type="ECO:0000256" key="6">
    <source>
        <dbReference type="ARBA" id="ARBA00023015"/>
    </source>
</evidence>
<feature type="region of interest" description="Disordered" evidence="12">
    <location>
        <begin position="1"/>
        <end position="36"/>
    </location>
</feature>
<feature type="non-terminal residue" evidence="14">
    <location>
        <position position="349"/>
    </location>
</feature>
<dbReference type="SMART" id="SM00355">
    <property type="entry name" value="ZnF_C2H2"/>
    <property type="match status" value="4"/>
</dbReference>
<sequence>MPSAAGPHCDNRNDQHLSAKTISSGEVEEEEEEVDEDCKLDDRRSSCEKMSVESMSLLHENSVITSGSPIDRLVSSNSHNKRYVCEQCGKRYTAKRELVTHRRIHQGQPTFRCFRCDKEFGTQQLLRKHEVWHTGERNHVCSQCGKAFFQKGHLTQHMMIHNGGRPHACLVCSKTFIFKFDLNRHLKTHGPSKGLDGKIARTRHTARRFSGVTSAQAKEAKRPNSLSTLLTSTSSSPTLSSSSNHVQQLRDANLMPLRLPQFMIPPVGFSCIFCAHYQQMMDSCRKRIEQLEHLLRDKEAQADKLSRKLLGAYHLLDSIIEACSRFDYLWTNHTRNIAGQLHCLLCSLK</sequence>
<feature type="domain" description="C2H2-type" evidence="13">
    <location>
        <begin position="83"/>
        <end position="110"/>
    </location>
</feature>
<evidence type="ECO:0000256" key="7">
    <source>
        <dbReference type="ARBA" id="ARBA00023125"/>
    </source>
</evidence>
<reference evidence="14 16" key="1">
    <citation type="journal article" date="2014" name="Nat. Genet.">
        <title>Genome and transcriptome of the porcine whipworm Trichuris suis.</title>
        <authorList>
            <person name="Jex A.R."/>
            <person name="Nejsum P."/>
            <person name="Schwarz E.M."/>
            <person name="Hu L."/>
            <person name="Young N.D."/>
            <person name="Hall R.S."/>
            <person name="Korhonen P.K."/>
            <person name="Liao S."/>
            <person name="Thamsborg S."/>
            <person name="Xia J."/>
            <person name="Xu P."/>
            <person name="Wang S."/>
            <person name="Scheerlinck J.P."/>
            <person name="Hofmann A."/>
            <person name="Sternberg P.W."/>
            <person name="Wang J."/>
            <person name="Gasser R.B."/>
        </authorList>
    </citation>
    <scope>NUCLEOTIDE SEQUENCE [LARGE SCALE GENOMIC DNA]</scope>
    <source>
        <strain evidence="15">DCEP-RM93F</strain>
        <strain evidence="14">DCEP-RM93M</strain>
    </source>
</reference>
<evidence type="ECO:0000256" key="10">
    <source>
        <dbReference type="PROSITE-ProRule" id="PRU00042"/>
    </source>
</evidence>
<dbReference type="Proteomes" id="UP000030758">
    <property type="component" value="Unassembled WGS sequence"/>
</dbReference>
<evidence type="ECO:0000256" key="11">
    <source>
        <dbReference type="SAM" id="Coils"/>
    </source>
</evidence>
<dbReference type="FunFam" id="3.30.160.60:FF:000322">
    <property type="entry name" value="GDNF-inducible zinc finger protein 1"/>
    <property type="match status" value="1"/>
</dbReference>
<feature type="compositionally biased region" description="Low complexity" evidence="12">
    <location>
        <begin position="225"/>
        <end position="243"/>
    </location>
</feature>
<organism evidence="14 16">
    <name type="scientific">Trichuris suis</name>
    <name type="common">pig whipworm</name>
    <dbReference type="NCBI Taxonomy" id="68888"/>
    <lineage>
        <taxon>Eukaryota</taxon>
        <taxon>Metazoa</taxon>
        <taxon>Ecdysozoa</taxon>
        <taxon>Nematoda</taxon>
        <taxon>Enoplea</taxon>
        <taxon>Dorylaimia</taxon>
        <taxon>Trichinellida</taxon>
        <taxon>Trichuridae</taxon>
        <taxon>Trichuris</taxon>
    </lineage>
</organism>
<keyword evidence="7" id="KW-0238">DNA-binding</keyword>
<dbReference type="SUPFAM" id="SSF57667">
    <property type="entry name" value="beta-beta-alpha zinc fingers"/>
    <property type="match status" value="2"/>
</dbReference>
<dbReference type="PANTHER" id="PTHR16515">
    <property type="entry name" value="PR DOMAIN ZINC FINGER PROTEIN"/>
    <property type="match status" value="1"/>
</dbReference>
<keyword evidence="2" id="KW-0479">Metal-binding</keyword>